<dbReference type="AlphaFoldDB" id="A0A2C1LP94"/>
<accession>A0A2C1LP94</accession>
<gene>
    <name evidence="1" type="ORF">COD19_17230</name>
</gene>
<protein>
    <recommendedName>
        <fullName evidence="3">DUF2971 domain-containing protein</fullName>
    </recommendedName>
</protein>
<proteinExistence type="predicted"/>
<dbReference type="EMBL" id="NUMG01000023">
    <property type="protein sequence ID" value="PGU00094.1"/>
    <property type="molecule type" value="Genomic_DNA"/>
</dbReference>
<name>A0A2C1LP94_BACCE</name>
<dbReference type="InterPro" id="IPR021352">
    <property type="entry name" value="DUF2971"/>
</dbReference>
<organism evidence="1 2">
    <name type="scientific">Bacillus cereus</name>
    <dbReference type="NCBI Taxonomy" id="1396"/>
    <lineage>
        <taxon>Bacteria</taxon>
        <taxon>Bacillati</taxon>
        <taxon>Bacillota</taxon>
        <taxon>Bacilli</taxon>
        <taxon>Bacillales</taxon>
        <taxon>Bacillaceae</taxon>
        <taxon>Bacillus</taxon>
        <taxon>Bacillus cereus group</taxon>
    </lineage>
</organism>
<evidence type="ECO:0000313" key="2">
    <source>
        <dbReference type="Proteomes" id="UP000225766"/>
    </source>
</evidence>
<sequence length="457" mass="54438">MYRFRSIQSLLGQYKELENQEIYFANVESLNDPLEGKREYFWSGDNIVWTNLYKQYINCLVHVLLISKINPDKELEDKDILIFTRKEDHSELFQTHINEIYTRILNNEYIDKHLQFLSQKTEETHQNELYIFLKILHYIALEEIINVQTKFGLHPQSNSKNISFLKQVLAIYLDEIVKTYILDPSLYYKYIGEFKDELNTAELEMHHHIRNINFINTEFTERYINVLKKLIYPECFVACFMDNCTNSSIWGYYGDSHKGVCLKFRTYTIDDGNHTIDLEKISGSSGSSTSYDYFPHTFEKMNYSSQIQKIDFFRNLGVLPSPISLKNWYTDSNGKTSELANYLQEDVIKTWREEYWSKFFTPYLNKTSDWKNEREYRLLIYSALNTFDNPQNRKLKYKFEDLEAIIFGMNTPKEDQIKIIDIIKNKCKENNRPSFDFYKANSSNGNVEIKKLNININ</sequence>
<dbReference type="Proteomes" id="UP000225766">
    <property type="component" value="Unassembled WGS sequence"/>
</dbReference>
<reference evidence="1 2" key="1">
    <citation type="submission" date="2017-09" db="EMBL/GenBank/DDBJ databases">
        <title>Large-scale bioinformatics analysis of Bacillus genomes uncovers conserved roles of natural products in bacterial physiology.</title>
        <authorList>
            <consortium name="Agbiome Team Llc"/>
            <person name="Bleich R.M."/>
            <person name="Grubbs K.J."/>
            <person name="Santa Maria K.C."/>
            <person name="Allen S.E."/>
            <person name="Farag S."/>
            <person name="Shank E.A."/>
            <person name="Bowers A."/>
        </authorList>
    </citation>
    <scope>NUCLEOTIDE SEQUENCE [LARGE SCALE GENOMIC DNA]</scope>
    <source>
        <strain evidence="1 2">AFS040105</strain>
    </source>
</reference>
<dbReference type="RefSeq" id="WP_098882820.1">
    <property type="nucleotide sequence ID" value="NZ_NUMG01000023.1"/>
</dbReference>
<comment type="caution">
    <text evidence="1">The sequence shown here is derived from an EMBL/GenBank/DDBJ whole genome shotgun (WGS) entry which is preliminary data.</text>
</comment>
<evidence type="ECO:0000313" key="1">
    <source>
        <dbReference type="EMBL" id="PGU00094.1"/>
    </source>
</evidence>
<dbReference type="Pfam" id="PF11185">
    <property type="entry name" value="DUF2971"/>
    <property type="match status" value="1"/>
</dbReference>
<evidence type="ECO:0008006" key="3">
    <source>
        <dbReference type="Google" id="ProtNLM"/>
    </source>
</evidence>